<dbReference type="OrthoDB" id="5795260at2"/>
<comment type="caution">
    <text evidence="1">The sequence shown here is derived from an EMBL/GenBank/DDBJ whole genome shotgun (WGS) entry which is preliminary data.</text>
</comment>
<accession>A0A2S7XPH6</accession>
<evidence type="ECO:0000313" key="3">
    <source>
        <dbReference type="EMBL" id="PQJ97674.1"/>
    </source>
</evidence>
<evidence type="ECO:0000313" key="4">
    <source>
        <dbReference type="Proteomes" id="UP000239936"/>
    </source>
</evidence>
<dbReference type="AlphaFoldDB" id="A0A2S7XPH6"/>
<reference evidence="1 4" key="1">
    <citation type="submission" date="2018-01" db="EMBL/GenBank/DDBJ databases">
        <title>The complete genome sequence of Chromatium okenii LaCa, a purple sulfur bacterium with a turbulent life.</title>
        <authorList>
            <person name="Luedin S.M."/>
            <person name="Liechti N."/>
            <person name="Storelli N."/>
            <person name="Danza F."/>
            <person name="Wittwer M."/>
            <person name="Pothier J.F."/>
            <person name="Tonolla M.A."/>
        </authorList>
    </citation>
    <scope>NUCLEOTIDE SEQUENCE [LARGE SCALE GENOMIC DNA]</scope>
    <source>
        <strain evidence="1 4">LaCa</strain>
    </source>
</reference>
<dbReference type="RefSeq" id="WP_105072330.1">
    <property type="nucleotide sequence ID" value="NZ_PPGH01000003.1"/>
</dbReference>
<name>A0A2S7XPH6_9GAMM</name>
<dbReference type="EMBL" id="PPGH01000037">
    <property type="protein sequence ID" value="PQJ95635.1"/>
    <property type="molecule type" value="Genomic_DNA"/>
</dbReference>
<gene>
    <name evidence="3" type="ORF">CXB77_00160</name>
    <name evidence="2" type="ORF">CXB77_01455</name>
    <name evidence="1" type="ORF">CXB77_16250</name>
</gene>
<dbReference type="Proteomes" id="UP000239936">
    <property type="component" value="Unassembled WGS sequence"/>
</dbReference>
<organism evidence="1 4">
    <name type="scientific">Chromatium okenii</name>
    <dbReference type="NCBI Taxonomy" id="61644"/>
    <lineage>
        <taxon>Bacteria</taxon>
        <taxon>Pseudomonadati</taxon>
        <taxon>Pseudomonadota</taxon>
        <taxon>Gammaproteobacteria</taxon>
        <taxon>Chromatiales</taxon>
        <taxon>Chromatiaceae</taxon>
        <taxon>Chromatium</taxon>
    </lineage>
</organism>
<keyword evidence="4" id="KW-1185">Reference proteome</keyword>
<evidence type="ECO:0000313" key="2">
    <source>
        <dbReference type="EMBL" id="PQJ97554.1"/>
    </source>
</evidence>
<proteinExistence type="predicted"/>
<protein>
    <submittedName>
        <fullName evidence="1">Uncharacterized protein</fullName>
    </submittedName>
</protein>
<dbReference type="EMBL" id="PPGH01000010">
    <property type="protein sequence ID" value="PQJ97554.1"/>
    <property type="molecule type" value="Genomic_DNA"/>
</dbReference>
<sequence>MMFKQEVVASPSTQTPTSIRRFSPALILGFMPAFRHRDSGEVRLCRGADGQLANQHLFDALPAYWIAERDEDGCSIALVAAVEAGYWRSDGFWRLIDLLHPNLDS</sequence>
<evidence type="ECO:0000313" key="1">
    <source>
        <dbReference type="EMBL" id="PQJ95635.1"/>
    </source>
</evidence>
<dbReference type="EMBL" id="PPGH01000003">
    <property type="protein sequence ID" value="PQJ97674.1"/>
    <property type="molecule type" value="Genomic_DNA"/>
</dbReference>